<dbReference type="PANTHER" id="PTHR41286:SF1">
    <property type="entry name" value="HNH NUCLEASE YAJD-RELATED"/>
    <property type="match status" value="1"/>
</dbReference>
<dbReference type="SMART" id="SM00507">
    <property type="entry name" value="HNHc"/>
    <property type="match status" value="1"/>
</dbReference>
<comment type="similarity">
    <text evidence="3">Belongs to the HNH nuclease family.</text>
</comment>
<dbReference type="CDD" id="cd00085">
    <property type="entry name" value="HNHc"/>
    <property type="match status" value="1"/>
</dbReference>
<evidence type="ECO:0000313" key="6">
    <source>
        <dbReference type="EMBL" id="EFM82573.1"/>
    </source>
</evidence>
<protein>
    <recommendedName>
        <fullName evidence="4">Putative HNH nuclease YajD</fullName>
    </recommendedName>
</protein>
<dbReference type="HOGENOM" id="CLU_108879_4_1_9"/>
<evidence type="ECO:0000259" key="5">
    <source>
        <dbReference type="SMART" id="SM00507"/>
    </source>
</evidence>
<organism evidence="6 7">
    <name type="scientific">Enterococcus faecalis TX4248</name>
    <dbReference type="NCBI Taxonomy" id="749495"/>
    <lineage>
        <taxon>Bacteria</taxon>
        <taxon>Bacillati</taxon>
        <taxon>Bacillota</taxon>
        <taxon>Bacilli</taxon>
        <taxon>Lactobacillales</taxon>
        <taxon>Enterococcaceae</taxon>
        <taxon>Enterococcus</taxon>
    </lineage>
</organism>
<dbReference type="Gene3D" id="1.10.30.50">
    <property type="match status" value="1"/>
</dbReference>
<keyword evidence="2" id="KW-0378">Hydrolase</keyword>
<evidence type="ECO:0000256" key="3">
    <source>
        <dbReference type="ARBA" id="ARBA00038412"/>
    </source>
</evidence>
<name>A0A125W5K8_ENTFL</name>
<evidence type="ECO:0000256" key="1">
    <source>
        <dbReference type="ARBA" id="ARBA00022722"/>
    </source>
</evidence>
<dbReference type="RefSeq" id="WP_002385655.1">
    <property type="nucleotide sequence ID" value="NZ_GL454460.1"/>
</dbReference>
<dbReference type="GO" id="GO:0003676">
    <property type="term" value="F:nucleic acid binding"/>
    <property type="evidence" value="ECO:0007669"/>
    <property type="project" value="InterPro"/>
</dbReference>
<dbReference type="AlphaFoldDB" id="A0A125W5K8"/>
<evidence type="ECO:0000256" key="4">
    <source>
        <dbReference type="ARBA" id="ARBA00040194"/>
    </source>
</evidence>
<sequence length="124" mass="14802">MRYCQFEGCSNTTEKGAYCSEHARKSRKKKKPSNVYHHDNKSFYRTKAWQDVADFVYERENGCCQRCGRFVFGRQAHRHHIIPIKKNEMLKLDPNNIRLLCPKCHVIEENEADEKKVFPSYFKK</sequence>
<feature type="domain" description="HNH nuclease" evidence="5">
    <location>
        <begin position="51"/>
        <end position="106"/>
    </location>
</feature>
<dbReference type="GO" id="GO:0008270">
    <property type="term" value="F:zinc ion binding"/>
    <property type="evidence" value="ECO:0007669"/>
    <property type="project" value="InterPro"/>
</dbReference>
<evidence type="ECO:0000256" key="2">
    <source>
        <dbReference type="ARBA" id="ARBA00022801"/>
    </source>
</evidence>
<dbReference type="InterPro" id="IPR002711">
    <property type="entry name" value="HNH"/>
</dbReference>
<gene>
    <name evidence="6" type="ORF">HMPREF9498_01823</name>
</gene>
<dbReference type="InterPro" id="IPR003615">
    <property type="entry name" value="HNH_nuc"/>
</dbReference>
<keyword evidence="1" id="KW-0540">Nuclease</keyword>
<evidence type="ECO:0000313" key="7">
    <source>
        <dbReference type="Proteomes" id="UP000004846"/>
    </source>
</evidence>
<keyword evidence="6" id="KW-0255">Endonuclease</keyword>
<comment type="caution">
    <text evidence="6">The sequence shown here is derived from an EMBL/GenBank/DDBJ whole genome shotgun (WGS) entry which is preliminary data.</text>
</comment>
<dbReference type="Pfam" id="PF01844">
    <property type="entry name" value="HNH"/>
    <property type="match status" value="1"/>
</dbReference>
<reference evidence="6 7" key="1">
    <citation type="submission" date="2010-07" db="EMBL/GenBank/DDBJ databases">
        <authorList>
            <person name="Sid Ahmed O."/>
        </authorList>
    </citation>
    <scope>NUCLEOTIDE SEQUENCE [LARGE SCALE GENOMIC DNA]</scope>
    <source>
        <strain evidence="6 7">TX4248</strain>
    </source>
</reference>
<accession>A0A125W5K8</accession>
<dbReference type="GO" id="GO:0016787">
    <property type="term" value="F:hydrolase activity"/>
    <property type="evidence" value="ECO:0007669"/>
    <property type="project" value="UniProtKB-KW"/>
</dbReference>
<dbReference type="PANTHER" id="PTHR41286">
    <property type="entry name" value="HNH NUCLEASE YAJD-RELATED"/>
    <property type="match status" value="1"/>
</dbReference>
<proteinExistence type="inferred from homology"/>
<dbReference type="GO" id="GO:0005829">
    <property type="term" value="C:cytosol"/>
    <property type="evidence" value="ECO:0007669"/>
    <property type="project" value="TreeGrafter"/>
</dbReference>
<dbReference type="Proteomes" id="UP000004846">
    <property type="component" value="Unassembled WGS sequence"/>
</dbReference>
<dbReference type="EMBL" id="AEBR01000062">
    <property type="protein sequence ID" value="EFM82573.1"/>
    <property type="molecule type" value="Genomic_DNA"/>
</dbReference>
<dbReference type="GO" id="GO:0004519">
    <property type="term" value="F:endonuclease activity"/>
    <property type="evidence" value="ECO:0007669"/>
    <property type="project" value="UniProtKB-KW"/>
</dbReference>